<protein>
    <submittedName>
        <fullName evidence="3">Glycosyltransferase family 2 protein</fullName>
        <ecNumber evidence="3">2.4.-.-</ecNumber>
    </submittedName>
</protein>
<keyword evidence="4" id="KW-1185">Reference proteome</keyword>
<dbReference type="Gene3D" id="3.90.550.10">
    <property type="entry name" value="Spore Coat Polysaccharide Biosynthesis Protein SpsA, Chain A"/>
    <property type="match status" value="1"/>
</dbReference>
<proteinExistence type="inferred from homology"/>
<organism evidence="3 4">
    <name type="scientific">Pseudochrobactrum kiredjianiae</name>
    <dbReference type="NCBI Taxonomy" id="386305"/>
    <lineage>
        <taxon>Bacteria</taxon>
        <taxon>Pseudomonadati</taxon>
        <taxon>Pseudomonadota</taxon>
        <taxon>Alphaproteobacteria</taxon>
        <taxon>Hyphomicrobiales</taxon>
        <taxon>Brucellaceae</taxon>
        <taxon>Pseudochrobactrum</taxon>
    </lineage>
</organism>
<dbReference type="RefSeq" id="WP_289388289.1">
    <property type="nucleotide sequence ID" value="NZ_JAUCBM010000010.1"/>
</dbReference>
<dbReference type="EC" id="2.4.-.-" evidence="3"/>
<reference evidence="4" key="1">
    <citation type="journal article" date="2019" name="Int. J. Syst. Evol. Microbiol.">
        <title>The Global Catalogue of Microorganisms (GCM) 10K type strain sequencing project: providing services to taxonomists for standard genome sequencing and annotation.</title>
        <authorList>
            <consortium name="The Broad Institute Genomics Platform"/>
            <consortium name="The Broad Institute Genome Sequencing Center for Infectious Disease"/>
            <person name="Wu L."/>
            <person name="Ma J."/>
        </authorList>
    </citation>
    <scope>NUCLEOTIDE SEQUENCE [LARGE SCALE GENOMIC DNA]</scope>
    <source>
        <strain evidence="4">CCUG 49584</strain>
    </source>
</reference>
<dbReference type="SUPFAM" id="SSF53448">
    <property type="entry name" value="Nucleotide-diphospho-sugar transferases"/>
    <property type="match status" value="1"/>
</dbReference>
<comment type="similarity">
    <text evidence="1">Belongs to the glycosyltransferase 2 family. WaaE/KdtX subfamily.</text>
</comment>
<gene>
    <name evidence="3" type="ORF">ACFQ35_01380</name>
</gene>
<dbReference type="InterPro" id="IPR029044">
    <property type="entry name" value="Nucleotide-diphossugar_trans"/>
</dbReference>
<sequence length="308" mass="35523">MTENSETSEMVRVAGQSPQWASGVVPIAIVMISLNEGHNMTAVLENIKGFAAEVFLVDSYSSDETVDIALAHGVHVVQRKFRGFGDQWNFAMSELPITAPWTMKLDPDERLTDELKKSIRGIIEKNGANAFTLRRRLWFMNQPLHVIQVILRGWKTGTCHFSDVLVNEHPLVEEHATNTVGFLEHHDSPDLHHWFEKQNRYSSAEALSTYRGSRLAFSPRLFGNQLERRMWVKSKLMHMPFRSLIVFLYSYLWQGSWRAGRVGLTWSRMRSDVYRMRARKLFEMRLNGRELSIPASPAGQPHPRVQQF</sequence>
<feature type="domain" description="Glycosyltransferase 2-like" evidence="2">
    <location>
        <begin position="29"/>
        <end position="140"/>
    </location>
</feature>
<dbReference type="EMBL" id="JBHTMA010000004">
    <property type="protein sequence ID" value="MFD1225843.1"/>
    <property type="molecule type" value="Genomic_DNA"/>
</dbReference>
<dbReference type="PANTHER" id="PTHR43630:SF2">
    <property type="entry name" value="GLYCOSYLTRANSFERASE"/>
    <property type="match status" value="1"/>
</dbReference>
<evidence type="ECO:0000313" key="3">
    <source>
        <dbReference type="EMBL" id="MFD1225843.1"/>
    </source>
</evidence>
<evidence type="ECO:0000256" key="1">
    <source>
        <dbReference type="ARBA" id="ARBA00038494"/>
    </source>
</evidence>
<keyword evidence="3" id="KW-0328">Glycosyltransferase</keyword>
<dbReference type="GO" id="GO:0016757">
    <property type="term" value="F:glycosyltransferase activity"/>
    <property type="evidence" value="ECO:0007669"/>
    <property type="project" value="UniProtKB-KW"/>
</dbReference>
<dbReference type="Proteomes" id="UP001597263">
    <property type="component" value="Unassembled WGS sequence"/>
</dbReference>
<dbReference type="InterPro" id="IPR001173">
    <property type="entry name" value="Glyco_trans_2-like"/>
</dbReference>
<dbReference type="PANTHER" id="PTHR43630">
    <property type="entry name" value="POLY-BETA-1,6-N-ACETYL-D-GLUCOSAMINE SYNTHASE"/>
    <property type="match status" value="1"/>
</dbReference>
<dbReference type="Pfam" id="PF00535">
    <property type="entry name" value="Glycos_transf_2"/>
    <property type="match status" value="1"/>
</dbReference>
<dbReference type="CDD" id="cd02511">
    <property type="entry name" value="Beta4Glucosyltransferase"/>
    <property type="match status" value="1"/>
</dbReference>
<evidence type="ECO:0000259" key="2">
    <source>
        <dbReference type="Pfam" id="PF00535"/>
    </source>
</evidence>
<keyword evidence="3" id="KW-0808">Transferase</keyword>
<name>A0ABW3UYA6_9HYPH</name>
<comment type="caution">
    <text evidence="3">The sequence shown here is derived from an EMBL/GenBank/DDBJ whole genome shotgun (WGS) entry which is preliminary data.</text>
</comment>
<evidence type="ECO:0000313" key="4">
    <source>
        <dbReference type="Proteomes" id="UP001597263"/>
    </source>
</evidence>
<accession>A0ABW3UYA6</accession>